<dbReference type="InterPro" id="IPR050879">
    <property type="entry name" value="Acyltransferase_3"/>
</dbReference>
<feature type="transmembrane region" description="Helical" evidence="1">
    <location>
        <begin position="210"/>
        <end position="230"/>
    </location>
</feature>
<dbReference type="EMBL" id="QLMJ01000026">
    <property type="protein sequence ID" value="RAK26695.1"/>
    <property type="molecule type" value="Genomic_DNA"/>
</dbReference>
<evidence type="ECO:0000256" key="1">
    <source>
        <dbReference type="SAM" id="Phobius"/>
    </source>
</evidence>
<proteinExistence type="predicted"/>
<feature type="transmembrane region" description="Helical" evidence="1">
    <location>
        <begin position="12"/>
        <end position="32"/>
    </location>
</feature>
<evidence type="ECO:0000259" key="2">
    <source>
        <dbReference type="Pfam" id="PF01757"/>
    </source>
</evidence>
<dbReference type="InterPro" id="IPR002656">
    <property type="entry name" value="Acyl_transf_3_dom"/>
</dbReference>
<feature type="transmembrane region" description="Helical" evidence="1">
    <location>
        <begin position="154"/>
        <end position="177"/>
    </location>
</feature>
<dbReference type="Pfam" id="PF01757">
    <property type="entry name" value="Acyl_transf_3"/>
    <property type="match status" value="1"/>
</dbReference>
<evidence type="ECO:0000313" key="4">
    <source>
        <dbReference type="Proteomes" id="UP000249341"/>
    </source>
</evidence>
<comment type="caution">
    <text evidence="3">The sequence shown here is derived from an EMBL/GenBank/DDBJ whole genome shotgun (WGS) entry which is preliminary data.</text>
</comment>
<keyword evidence="1" id="KW-0472">Membrane</keyword>
<protein>
    <submittedName>
        <fullName evidence="3">Peptidoglycan/LPS O-acetylase OafA/YrhL</fullName>
    </submittedName>
</protein>
<feature type="domain" description="Acyltransferase 3" evidence="2">
    <location>
        <begin position="9"/>
        <end position="295"/>
    </location>
</feature>
<feature type="transmembrane region" description="Helical" evidence="1">
    <location>
        <begin position="124"/>
        <end position="148"/>
    </location>
</feature>
<accession>A0A327Z1Q8</accession>
<feature type="transmembrane region" description="Helical" evidence="1">
    <location>
        <begin position="281"/>
        <end position="302"/>
    </location>
</feature>
<dbReference type="PANTHER" id="PTHR23028">
    <property type="entry name" value="ACETYLTRANSFERASE"/>
    <property type="match status" value="1"/>
</dbReference>
<feature type="transmembrane region" description="Helical" evidence="1">
    <location>
        <begin position="186"/>
        <end position="204"/>
    </location>
</feature>
<dbReference type="GO" id="GO:0016020">
    <property type="term" value="C:membrane"/>
    <property type="evidence" value="ECO:0007669"/>
    <property type="project" value="TreeGrafter"/>
</dbReference>
<dbReference type="GO" id="GO:0000271">
    <property type="term" value="P:polysaccharide biosynthetic process"/>
    <property type="evidence" value="ECO:0007669"/>
    <property type="project" value="TreeGrafter"/>
</dbReference>
<sequence length="323" mass="36189">MITAVFRPGSVGVSFFFILSGFVLMWACPSTGFRKFWWRRFARVYPLHIATAILVAILLLTYKPWELPSPWVAVANVFLVQAWSPELDYLQSLNTVSWTLSVEAFFYLTFPLLALGVTRLNRRGVVATGAGALAATTLGPAAGLLFAGREQVDWFFHWTPVGRLPEFVLGITLALLVRSWRPQRLLPLWCAAGALTVGGYFLSIHVPEPWGYAACTMPGFALLLFTAAVADLSKRWTPWRNRTMVRLGEWSFAFYLVHLLVVRLFEATIGYHPKFPPGKGAALTVATFLLSLGAAWLLHAAVERPARGVLLNRRRRMRKLRPS</sequence>
<keyword evidence="4" id="KW-1185">Reference proteome</keyword>
<keyword evidence="1" id="KW-1133">Transmembrane helix</keyword>
<name>A0A327Z1Q8_9ACTN</name>
<dbReference type="PANTHER" id="PTHR23028:SF53">
    <property type="entry name" value="ACYL_TRANSF_3 DOMAIN-CONTAINING PROTEIN"/>
    <property type="match status" value="1"/>
</dbReference>
<evidence type="ECO:0000313" key="3">
    <source>
        <dbReference type="EMBL" id="RAK26695.1"/>
    </source>
</evidence>
<dbReference type="GO" id="GO:0016747">
    <property type="term" value="F:acyltransferase activity, transferring groups other than amino-acyl groups"/>
    <property type="evidence" value="ECO:0007669"/>
    <property type="project" value="InterPro"/>
</dbReference>
<feature type="transmembrane region" description="Helical" evidence="1">
    <location>
        <begin position="44"/>
        <end position="62"/>
    </location>
</feature>
<feature type="transmembrane region" description="Helical" evidence="1">
    <location>
        <begin position="96"/>
        <end position="117"/>
    </location>
</feature>
<feature type="transmembrane region" description="Helical" evidence="1">
    <location>
        <begin position="250"/>
        <end position="269"/>
    </location>
</feature>
<dbReference type="AlphaFoldDB" id="A0A327Z1Q8"/>
<reference evidence="3 4" key="1">
    <citation type="submission" date="2018-06" db="EMBL/GenBank/DDBJ databases">
        <title>Genomic Encyclopedia of Type Strains, Phase III (KMG-III): the genomes of soil and plant-associated and newly described type strains.</title>
        <authorList>
            <person name="Whitman W."/>
        </authorList>
    </citation>
    <scope>NUCLEOTIDE SEQUENCE [LARGE SCALE GENOMIC DNA]</scope>
    <source>
        <strain evidence="3 4">CGMCC 4.7090</strain>
    </source>
</reference>
<keyword evidence="1" id="KW-0812">Transmembrane</keyword>
<organism evidence="3 4">
    <name type="scientific">Actinoplanes lutulentus</name>
    <dbReference type="NCBI Taxonomy" id="1287878"/>
    <lineage>
        <taxon>Bacteria</taxon>
        <taxon>Bacillati</taxon>
        <taxon>Actinomycetota</taxon>
        <taxon>Actinomycetes</taxon>
        <taxon>Micromonosporales</taxon>
        <taxon>Micromonosporaceae</taxon>
        <taxon>Actinoplanes</taxon>
    </lineage>
</organism>
<dbReference type="Proteomes" id="UP000249341">
    <property type="component" value="Unassembled WGS sequence"/>
</dbReference>
<gene>
    <name evidence="3" type="ORF">B0I29_12684</name>
</gene>